<dbReference type="OrthoDB" id="4413861at2"/>
<keyword evidence="2" id="KW-1185">Reference proteome</keyword>
<dbReference type="EMBL" id="PTJO01000003">
    <property type="protein sequence ID" value="RNE49688.1"/>
    <property type="molecule type" value="Genomic_DNA"/>
</dbReference>
<comment type="caution">
    <text evidence="1">The sequence shown here is derived from an EMBL/GenBank/DDBJ whole genome shotgun (WGS) entry which is preliminary data.</text>
</comment>
<protein>
    <submittedName>
        <fullName evidence="1">Uncharacterized protein</fullName>
    </submittedName>
</protein>
<accession>A0A3M8KB52</accession>
<dbReference type="AlphaFoldDB" id="A0A3M8KB52"/>
<organism evidence="1 2">
    <name type="scientific">Corynebacterium alimapuense</name>
    <dbReference type="NCBI Taxonomy" id="1576874"/>
    <lineage>
        <taxon>Bacteria</taxon>
        <taxon>Bacillati</taxon>
        <taxon>Actinomycetota</taxon>
        <taxon>Actinomycetes</taxon>
        <taxon>Mycobacteriales</taxon>
        <taxon>Corynebacteriaceae</taxon>
        <taxon>Corynebacterium</taxon>
    </lineage>
</organism>
<evidence type="ECO:0000313" key="2">
    <source>
        <dbReference type="Proteomes" id="UP000266975"/>
    </source>
</evidence>
<name>A0A3M8KB52_9CORY</name>
<sequence>MSIDRVIDQYYEQQGTVPQAPVVPDNACQVFEKPVVIDTPDKSNSVLGHEEINAERELAKARRAVDTLLRS</sequence>
<proteinExistence type="predicted"/>
<dbReference type="RefSeq" id="WP_123047735.1">
    <property type="nucleotide sequence ID" value="NZ_PTJO01000003.1"/>
</dbReference>
<evidence type="ECO:0000313" key="1">
    <source>
        <dbReference type="EMBL" id="RNE49688.1"/>
    </source>
</evidence>
<gene>
    <name evidence="1" type="ORF">C5L39_04975</name>
</gene>
<reference evidence="1 2" key="1">
    <citation type="submission" date="2018-02" db="EMBL/GenBank/DDBJ databases">
        <title>Corynebacterium alimpuense sp. nov., a marine obligate actinomycete isolated from sediments of Valparaiso bay, Chile.</title>
        <authorList>
            <person name="Claverias F."/>
            <person name="Gonzales-Siles L."/>
            <person name="Salva-Serra F."/>
            <person name="Inganaes E."/>
            <person name="Molin K."/>
            <person name="Cumsille A."/>
            <person name="Undabarrena A."/>
            <person name="Couve E."/>
            <person name="Moore E.R.B."/>
            <person name="Gomila M."/>
            <person name="Camara B."/>
        </authorList>
    </citation>
    <scope>NUCLEOTIDE SEQUENCE [LARGE SCALE GENOMIC DNA]</scope>
    <source>
        <strain evidence="1 2">CCUG 69366</strain>
    </source>
</reference>
<dbReference type="Proteomes" id="UP000266975">
    <property type="component" value="Unassembled WGS sequence"/>
</dbReference>